<evidence type="ECO:0000313" key="2">
    <source>
        <dbReference type="EMBL" id="QCW03681.1"/>
    </source>
</evidence>
<feature type="region of interest" description="Disordered" evidence="1">
    <location>
        <begin position="95"/>
        <end position="136"/>
    </location>
</feature>
<dbReference type="KEGG" id="npl:FGF80_10715"/>
<dbReference type="AlphaFoldDB" id="A0A4P9TFS7"/>
<dbReference type="EMBL" id="CP040637">
    <property type="protein sequence ID" value="QCW03681.1"/>
    <property type="molecule type" value="Genomic_DNA"/>
</dbReference>
<dbReference type="GeneID" id="96156464"/>
<sequence length="298" mass="31929">MTREEDDNGSDGTPSFNRRNALQTISGGMFALTGISGTGSASQSDTDDVPLPDVEELSGDEKKKYILKALASPEYKTLLRESSIVSRRAVQLDDSRVVRSEWKESSKESGPRHIVEFPVKSSPDRGRKGRTTDDEDGDTVVNVVFESDGSVSAKATRFKDGENGDITIQLDVTTSEVTVQQASNQGGVRLESTTETVNPSKGVYPTDPSEVTIQGHGCGCTLKCSLCVQIYKHVCKHGCWGGASTICAVLDIGGIPGSLTCATIARTVCRKETSSWDCGSLAAQKFCNKNFDLCDAVL</sequence>
<evidence type="ECO:0008006" key="4">
    <source>
        <dbReference type="Google" id="ProtNLM"/>
    </source>
</evidence>
<evidence type="ECO:0000256" key="1">
    <source>
        <dbReference type="SAM" id="MobiDB-lite"/>
    </source>
</evidence>
<dbReference type="NCBIfam" id="TIGR04449">
    <property type="entry name" value="halocin_C8_dom"/>
    <property type="match status" value="1"/>
</dbReference>
<gene>
    <name evidence="2" type="ORF">FGF80_10715</name>
</gene>
<feature type="compositionally biased region" description="Basic and acidic residues" evidence="1">
    <location>
        <begin position="95"/>
        <end position="115"/>
    </location>
</feature>
<feature type="compositionally biased region" description="Basic and acidic residues" evidence="1">
    <location>
        <begin position="122"/>
        <end position="132"/>
    </location>
</feature>
<name>A0A4P9TFS7_9EURY</name>
<keyword evidence="3" id="KW-1185">Reference proteome</keyword>
<organism evidence="2 3">
    <name type="scientific">Natrinema pallidum</name>
    <dbReference type="NCBI Taxonomy" id="69527"/>
    <lineage>
        <taxon>Archaea</taxon>
        <taxon>Methanobacteriati</taxon>
        <taxon>Methanobacteriota</taxon>
        <taxon>Stenosarchaea group</taxon>
        <taxon>Halobacteria</taxon>
        <taxon>Halobacteriales</taxon>
        <taxon>Natrialbaceae</taxon>
        <taxon>Natrinema</taxon>
    </lineage>
</organism>
<dbReference type="Proteomes" id="UP000307562">
    <property type="component" value="Chromosome"/>
</dbReference>
<feature type="compositionally biased region" description="Polar residues" evidence="1">
    <location>
        <begin position="10"/>
        <end position="26"/>
    </location>
</feature>
<reference evidence="3" key="1">
    <citation type="submission" date="2019-05" db="EMBL/GenBank/DDBJ databases">
        <title>Complete Genome Sequence and Methylation Pattern of the Halophilic Archaeon Natrinema pallidum BOL6-1.</title>
        <authorList>
            <person name="DasSarma P."/>
            <person name="DasSarma B.P."/>
            <person name="DasSarma S.L."/>
            <person name="Martinez F.L."/>
            <person name="Guzman D."/>
            <person name="Roberts R.J."/>
            <person name="DasSarma S."/>
        </authorList>
    </citation>
    <scope>NUCLEOTIDE SEQUENCE [LARGE SCALE GENOMIC DNA]</scope>
    <source>
        <strain evidence="3">BOL6-1</strain>
    </source>
</reference>
<evidence type="ECO:0000313" key="3">
    <source>
        <dbReference type="Proteomes" id="UP000307562"/>
    </source>
</evidence>
<accession>A0A4P9TFS7</accession>
<dbReference type="RefSeq" id="WP_138653937.1">
    <property type="nucleotide sequence ID" value="NZ_CP040637.1"/>
</dbReference>
<proteinExistence type="predicted"/>
<dbReference type="InterPro" id="IPR031033">
    <property type="entry name" value="Halocin_C8_dom"/>
</dbReference>
<feature type="region of interest" description="Disordered" evidence="1">
    <location>
        <begin position="1"/>
        <end position="58"/>
    </location>
</feature>
<feature type="compositionally biased region" description="Acidic residues" evidence="1">
    <location>
        <begin position="45"/>
        <end position="58"/>
    </location>
</feature>
<protein>
    <recommendedName>
        <fullName evidence="4">Halocin C8</fullName>
    </recommendedName>
</protein>